<reference evidence="5 6" key="2">
    <citation type="submission" date="2020-03" db="EMBL/GenBank/DDBJ databases">
        <authorList>
            <person name="Ichikawa N."/>
            <person name="Kimura A."/>
            <person name="Kitahashi Y."/>
            <person name="Uohara A."/>
        </authorList>
    </citation>
    <scope>NUCLEOTIDE SEQUENCE [LARGE SCALE GENOMIC DNA]</scope>
    <source>
        <strain evidence="5 6">NBRC 105367</strain>
    </source>
</reference>
<accession>A0A6F8YXZ6</accession>
<feature type="domain" description="Tryptophan synthase beta chain-like PALP" evidence="4">
    <location>
        <begin position="77"/>
        <end position="381"/>
    </location>
</feature>
<evidence type="ECO:0000313" key="5">
    <source>
        <dbReference type="EMBL" id="BCB90711.1"/>
    </source>
</evidence>
<dbReference type="GO" id="GO:0009097">
    <property type="term" value="P:isoleucine biosynthetic process"/>
    <property type="evidence" value="ECO:0007669"/>
    <property type="project" value="TreeGrafter"/>
</dbReference>
<dbReference type="InterPro" id="IPR036052">
    <property type="entry name" value="TrpB-like_PALP_sf"/>
</dbReference>
<keyword evidence="2" id="KW-0663">Pyridoxal phosphate</keyword>
<dbReference type="PANTHER" id="PTHR48078">
    <property type="entry name" value="THREONINE DEHYDRATASE, MITOCHONDRIAL-RELATED"/>
    <property type="match status" value="1"/>
</dbReference>
<dbReference type="InterPro" id="IPR001926">
    <property type="entry name" value="TrpB-like_PALP"/>
</dbReference>
<sequence length="436" mass="45561">MRPRALRCVRCGTEGETTGPFKGCPVCAAGGRPSNVQVVYDDAELLPALRRVAGRGASLRDMWHYREVLPVSDDAIVSLGEGATPLLPAPRLGARLGIPRLYLKDESRNPTGSFKVRLAAAAVSAARELGRRVIVGSSSGNAGAAVAAVSARAGLPCVMFTTQRFPLAMKTQMAVYGTYLLAAPTVQDRWSLMETGVDALGWFPVTVFGYPFFGSNCYGIEGYKTIGYEIVDQLGAVPDHVVFPVGAGDAFAGAFKAFDEYRRAGVVDRLPAMHAAEVYGPLERTLAQGGDVVEAVEVTGPTVAISVGSNLSTYQALDVLRRTGGAARGATDAQMLQAQRDLGALEGIWVETSSALSVAALPRLVADGAVDPDSVVVAVLTSDGLKDPETTAAALPPIPDCAAEFDSALGTLAASYGFDAREHAVPATTSRTEGRG</sequence>
<keyword evidence="3" id="KW-0456">Lyase</keyword>
<evidence type="ECO:0000256" key="1">
    <source>
        <dbReference type="ARBA" id="ARBA00001933"/>
    </source>
</evidence>
<proteinExistence type="predicted"/>
<gene>
    <name evidence="5" type="ORF">Psuf_080240</name>
</gene>
<dbReference type="RefSeq" id="WP_173163114.1">
    <property type="nucleotide sequence ID" value="NZ_AP022871.1"/>
</dbReference>
<dbReference type="PANTHER" id="PTHR48078:SF6">
    <property type="entry name" value="L-THREONINE DEHYDRATASE CATABOLIC TDCB"/>
    <property type="match status" value="1"/>
</dbReference>
<protein>
    <submittedName>
        <fullName evidence="5">Threonine synthase</fullName>
    </submittedName>
</protein>
<evidence type="ECO:0000259" key="4">
    <source>
        <dbReference type="Pfam" id="PF00291"/>
    </source>
</evidence>
<dbReference type="SUPFAM" id="SSF53686">
    <property type="entry name" value="Tryptophan synthase beta subunit-like PLP-dependent enzymes"/>
    <property type="match status" value="1"/>
</dbReference>
<dbReference type="Gene3D" id="3.40.50.1100">
    <property type="match status" value="2"/>
</dbReference>
<dbReference type="GO" id="GO:0006565">
    <property type="term" value="P:L-serine catabolic process"/>
    <property type="evidence" value="ECO:0007669"/>
    <property type="project" value="TreeGrafter"/>
</dbReference>
<dbReference type="Pfam" id="PF00291">
    <property type="entry name" value="PALP"/>
    <property type="match status" value="1"/>
</dbReference>
<dbReference type="AlphaFoldDB" id="A0A6F8YXZ6"/>
<dbReference type="GO" id="GO:0004794">
    <property type="term" value="F:threonine deaminase activity"/>
    <property type="evidence" value="ECO:0007669"/>
    <property type="project" value="TreeGrafter"/>
</dbReference>
<organism evidence="5 6">
    <name type="scientific">Phytohabitans suffuscus</name>
    <dbReference type="NCBI Taxonomy" id="624315"/>
    <lineage>
        <taxon>Bacteria</taxon>
        <taxon>Bacillati</taxon>
        <taxon>Actinomycetota</taxon>
        <taxon>Actinomycetes</taxon>
        <taxon>Micromonosporales</taxon>
        <taxon>Micromonosporaceae</taxon>
    </lineage>
</organism>
<dbReference type="GO" id="GO:0006567">
    <property type="term" value="P:L-threonine catabolic process"/>
    <property type="evidence" value="ECO:0007669"/>
    <property type="project" value="TreeGrafter"/>
</dbReference>
<reference evidence="5 6" key="1">
    <citation type="submission" date="2020-03" db="EMBL/GenBank/DDBJ databases">
        <title>Whole genome shotgun sequence of Phytohabitans suffuscus NBRC 105367.</title>
        <authorList>
            <person name="Komaki H."/>
            <person name="Tamura T."/>
        </authorList>
    </citation>
    <scope>NUCLEOTIDE SEQUENCE [LARGE SCALE GENOMIC DNA]</scope>
    <source>
        <strain evidence="5 6">NBRC 105367</strain>
    </source>
</reference>
<evidence type="ECO:0000313" key="6">
    <source>
        <dbReference type="Proteomes" id="UP000503011"/>
    </source>
</evidence>
<evidence type="ECO:0000256" key="3">
    <source>
        <dbReference type="ARBA" id="ARBA00023239"/>
    </source>
</evidence>
<dbReference type="GO" id="GO:0003941">
    <property type="term" value="F:L-serine ammonia-lyase activity"/>
    <property type="evidence" value="ECO:0007669"/>
    <property type="project" value="TreeGrafter"/>
</dbReference>
<evidence type="ECO:0000256" key="2">
    <source>
        <dbReference type="ARBA" id="ARBA00022898"/>
    </source>
</evidence>
<dbReference type="EMBL" id="AP022871">
    <property type="protein sequence ID" value="BCB90711.1"/>
    <property type="molecule type" value="Genomic_DNA"/>
</dbReference>
<name>A0A6F8YXZ6_9ACTN</name>
<keyword evidence="6" id="KW-1185">Reference proteome</keyword>
<dbReference type="InterPro" id="IPR050147">
    <property type="entry name" value="Ser/Thr_Dehydratase"/>
</dbReference>
<comment type="cofactor">
    <cofactor evidence="1">
        <name>pyridoxal 5'-phosphate</name>
        <dbReference type="ChEBI" id="CHEBI:597326"/>
    </cofactor>
</comment>
<dbReference type="Proteomes" id="UP000503011">
    <property type="component" value="Chromosome"/>
</dbReference>
<dbReference type="KEGG" id="psuu:Psuf_080240"/>